<comment type="caution">
    <text evidence="1">The sequence shown here is derived from an EMBL/GenBank/DDBJ whole genome shotgun (WGS) entry which is preliminary data.</text>
</comment>
<organism evidence="1 2">
    <name type="scientific">Caerostris extrusa</name>
    <name type="common">Bark spider</name>
    <name type="synonym">Caerostris bankana</name>
    <dbReference type="NCBI Taxonomy" id="172846"/>
    <lineage>
        <taxon>Eukaryota</taxon>
        <taxon>Metazoa</taxon>
        <taxon>Ecdysozoa</taxon>
        <taxon>Arthropoda</taxon>
        <taxon>Chelicerata</taxon>
        <taxon>Arachnida</taxon>
        <taxon>Araneae</taxon>
        <taxon>Araneomorphae</taxon>
        <taxon>Entelegynae</taxon>
        <taxon>Araneoidea</taxon>
        <taxon>Araneidae</taxon>
        <taxon>Caerostris</taxon>
    </lineage>
</organism>
<proteinExistence type="predicted"/>
<protein>
    <submittedName>
        <fullName evidence="1">Uncharacterized protein</fullName>
    </submittedName>
</protein>
<name>A0AAV4W6T6_CAEEX</name>
<gene>
    <name evidence="1" type="ORF">CEXT_150151</name>
</gene>
<dbReference type="InterPro" id="IPR027417">
    <property type="entry name" value="P-loop_NTPase"/>
</dbReference>
<evidence type="ECO:0000313" key="2">
    <source>
        <dbReference type="Proteomes" id="UP001054945"/>
    </source>
</evidence>
<dbReference type="AlphaFoldDB" id="A0AAV4W6T6"/>
<keyword evidence="2" id="KW-1185">Reference proteome</keyword>
<accession>A0AAV4W6T6</accession>
<sequence>MEYSSMEYMKSTVEDFKMRFNSIPPVELQMANPVLKNLAELMKETLKKGERSIGSIVRKGIVGEGKENLSKEQLQKLNDRIKAKNGSFRCYEFMERHLNLIFYLKM</sequence>
<reference evidence="1 2" key="1">
    <citation type="submission" date="2021-06" db="EMBL/GenBank/DDBJ databases">
        <title>Caerostris extrusa draft genome.</title>
        <authorList>
            <person name="Kono N."/>
            <person name="Arakawa K."/>
        </authorList>
    </citation>
    <scope>NUCLEOTIDE SEQUENCE [LARGE SCALE GENOMIC DNA]</scope>
</reference>
<evidence type="ECO:0000313" key="1">
    <source>
        <dbReference type="EMBL" id="GIY78442.1"/>
    </source>
</evidence>
<dbReference type="EMBL" id="BPLR01015757">
    <property type="protein sequence ID" value="GIY78442.1"/>
    <property type="molecule type" value="Genomic_DNA"/>
</dbReference>
<dbReference type="Gene3D" id="3.40.50.300">
    <property type="entry name" value="P-loop containing nucleotide triphosphate hydrolases"/>
    <property type="match status" value="1"/>
</dbReference>
<dbReference type="Proteomes" id="UP001054945">
    <property type="component" value="Unassembled WGS sequence"/>
</dbReference>